<dbReference type="Proteomes" id="UP000683246">
    <property type="component" value="Chromosome"/>
</dbReference>
<keyword evidence="2" id="KW-1133">Transmembrane helix</keyword>
<evidence type="ECO:0000313" key="3">
    <source>
        <dbReference type="EMBL" id="QUI24620.1"/>
    </source>
</evidence>
<feature type="transmembrane region" description="Helical" evidence="2">
    <location>
        <begin position="12"/>
        <end position="30"/>
    </location>
</feature>
<feature type="coiled-coil region" evidence="1">
    <location>
        <begin position="340"/>
        <end position="367"/>
    </location>
</feature>
<gene>
    <name evidence="3" type="ORF">HZI73_20940</name>
</gene>
<accession>A0A8J8MMS1</accession>
<sequence length="1145" mass="132986">MIKNSKAEGSVTVFLSCILLIIIVFTCTVIDGTRIQIAKMQALRALRSATQSVIANYDVNMAHEYGMFATKEDEQTPIDDQIEMYALAALQPKKNLPELNQMHQLLYKDPPKDPFQLYDYNLEVLHIKPTSNLVEGNTDYIQLQILEYMKYRAPMLLIEPFLEKLQLITKATKTTKYVKKKMEVEKSVTEIDDLYRELEKYIDGLHITKNGHITYEDYFVKKMAYQKEQDKTFLNTIPDDAVKHTLNQKIFRLYEKEPLVTTYMHQFDRHRGSMVSTYKRLYHIRQQLSEKRNELSSLQSDISAKRSELSRLIAAQMLAIDDLNEDGSHETEDAYTSDAIRQLEHMVSELQTSMDDVSERINTLEQEERASHDHFHHETEKVYHARERMLYHVQYINTLALYRAANHHALDVIERIEKESFHIKQSINGLEQELNQHKDDLIESAVTSMEGELKTLKGRLAIPDDPKKTYHLTNNVVAMKDELEKNIKQLETIVPVGQELFQYMNRYHLYYMLHQQFDPHTENQVLRAFMQEVNQQTGQPYFSYPTNYIQNLRGFTDHGFVAHVSQQMKIIHTGLQGYHYDYMAFDYGDMRTLSKEEKEKQDPRNHVTKISENSLSIEANHDVTGEVNTTIRPSIAHPDESQPLVTDEKMDFINEKQNKFMDKSLDMFSRIGDKISNTTMNLRNELYINEYIMGQFATATDHGQGGDPVTLSGYPKDTHYLNHEVEYILRGSLHEKTNLQYVSHTIMGIRFVMNYLHLLTNTEKRTFIMGVATSIAGWWTFGLGVYIVAALMMAAWSYVESLVDVRYLLEGKKVPFLKTRTDWYTSFNGIVKGIVEEVGDYAADQSVQLIDALSNSVQHQVSYVAYRFNDDVGSYVQNKMGEVLDQAERTIQYSLDEVDRVVDGIIDDTFHHIRDEIGEKPTAKDYHQIKDSGLSNHLITIIYRDYGHQIMEASYAELLTIKKEILSKAKRKIENTKQAIVSKVTGQVEGISDQFENKVNQLVKETASKYKDVTKKEINRITTDIQKNIDETLNQRLNEVWSQPIEKNYASLMPSFSYNDYLRLMLLIGIDDDLKLYRVMDLIQFNLQKNREDSSLVLTDYGAGYEVTAEVSVNYMFFGLPFMPEKSRDRAKNRYTFTIRTAMTY</sequence>
<keyword evidence="2" id="KW-0472">Membrane</keyword>
<keyword evidence="2" id="KW-0812">Transmembrane</keyword>
<evidence type="ECO:0000313" key="4">
    <source>
        <dbReference type="Proteomes" id="UP000683246"/>
    </source>
</evidence>
<keyword evidence="1" id="KW-0175">Coiled coil</keyword>
<proteinExistence type="predicted"/>
<protein>
    <submittedName>
        <fullName evidence="3">Uncharacterized protein</fullName>
    </submittedName>
</protein>
<reference evidence="3" key="1">
    <citation type="submission" date="2020-07" db="EMBL/GenBank/DDBJ databases">
        <title>Vallitalea pronyensis genome.</title>
        <authorList>
            <person name="Postec A."/>
        </authorList>
    </citation>
    <scope>NUCLEOTIDE SEQUENCE</scope>
    <source>
        <strain evidence="3">FatNI3</strain>
    </source>
</reference>
<evidence type="ECO:0000256" key="1">
    <source>
        <dbReference type="SAM" id="Coils"/>
    </source>
</evidence>
<dbReference type="InterPro" id="IPR043756">
    <property type="entry name" value="DUF5702"/>
</dbReference>
<keyword evidence="4" id="KW-1185">Reference proteome</keyword>
<dbReference type="Pfam" id="PF18960">
    <property type="entry name" value="DUF5702"/>
    <property type="match status" value="2"/>
</dbReference>
<dbReference type="RefSeq" id="WP_212695311.1">
    <property type="nucleotide sequence ID" value="NZ_CP058649.1"/>
</dbReference>
<organism evidence="3 4">
    <name type="scientific">Vallitalea pronyensis</name>
    <dbReference type="NCBI Taxonomy" id="1348613"/>
    <lineage>
        <taxon>Bacteria</taxon>
        <taxon>Bacillati</taxon>
        <taxon>Bacillota</taxon>
        <taxon>Clostridia</taxon>
        <taxon>Lachnospirales</taxon>
        <taxon>Vallitaleaceae</taxon>
        <taxon>Vallitalea</taxon>
    </lineage>
</organism>
<dbReference type="EMBL" id="CP058649">
    <property type="protein sequence ID" value="QUI24620.1"/>
    <property type="molecule type" value="Genomic_DNA"/>
</dbReference>
<dbReference type="AlphaFoldDB" id="A0A8J8MMS1"/>
<name>A0A8J8MMS1_9FIRM</name>
<dbReference type="KEGG" id="vpy:HZI73_20940"/>
<feature type="transmembrane region" description="Helical" evidence="2">
    <location>
        <begin position="778"/>
        <end position="799"/>
    </location>
</feature>
<evidence type="ECO:0000256" key="2">
    <source>
        <dbReference type="SAM" id="Phobius"/>
    </source>
</evidence>